<name>A0A2L0RUH4_9PSED</name>
<dbReference type="EMBL" id="CP018049">
    <property type="protein sequence ID" value="AUZ45374.1"/>
    <property type="molecule type" value="Genomic_DNA"/>
</dbReference>
<reference evidence="1 2" key="1">
    <citation type="journal article" date="2018" name="Front. Microbiol.">
        <title>Pseudomonas orientalis F9: A Potent Antagonist against Phytopathogens with Phytotoxic Effect in the Apple Flower.</title>
        <authorList>
            <person name="Zengerer V."/>
            <person name="Schmid M."/>
            <person name="Bieri M."/>
            <person name="Muller D.C."/>
            <person name="Remus-Emsermann M.N.P."/>
            <person name="Ahrens C.H."/>
            <person name="Pelludat C."/>
        </authorList>
    </citation>
    <scope>NUCLEOTIDE SEQUENCE [LARGE SCALE GENOMIC DNA]</scope>
    <source>
        <strain evidence="1 2">F9</strain>
    </source>
</reference>
<accession>A0A2L0RUH4</accession>
<evidence type="ECO:0000313" key="1">
    <source>
        <dbReference type="EMBL" id="AUZ45374.1"/>
    </source>
</evidence>
<sequence>MDNIRRIFNVAHSDFKKLRKSVFQTYTINEFKELLTTETVMAVEIGAIYFDVMFEIYDKDKNLKNKVGKKEILESYLKYLSDLRFDEELIFKSFWKILDRNPYDFEIDYFLKPEISKTNWVVENRKATIRFETDLKNLMKRLEYKASVCSA</sequence>
<protein>
    <submittedName>
        <fullName evidence="1">Uncharacterized protein</fullName>
    </submittedName>
</protein>
<dbReference type="Proteomes" id="UP000239888">
    <property type="component" value="Chromosome"/>
</dbReference>
<dbReference type="AlphaFoldDB" id="A0A2L0RUH4"/>
<gene>
    <name evidence="1" type="ORF">BOP93_07105</name>
</gene>
<dbReference type="KEGG" id="poi:BOP93_07105"/>
<organism evidence="1 2">
    <name type="scientific">Pseudomonas orientalis</name>
    <dbReference type="NCBI Taxonomy" id="76758"/>
    <lineage>
        <taxon>Bacteria</taxon>
        <taxon>Pseudomonadati</taxon>
        <taxon>Pseudomonadota</taxon>
        <taxon>Gammaproteobacteria</taxon>
        <taxon>Pseudomonadales</taxon>
        <taxon>Pseudomonadaceae</taxon>
        <taxon>Pseudomonas</taxon>
    </lineage>
</organism>
<evidence type="ECO:0000313" key="2">
    <source>
        <dbReference type="Proteomes" id="UP000239888"/>
    </source>
</evidence>
<proteinExistence type="predicted"/>